<feature type="region of interest" description="Disordered" evidence="1">
    <location>
        <begin position="3973"/>
        <end position="4008"/>
    </location>
</feature>
<dbReference type="Proteomes" id="UP000007819">
    <property type="component" value="Chromosome A2"/>
</dbReference>
<evidence type="ECO:0000313" key="4">
    <source>
        <dbReference type="Proteomes" id="UP000007819"/>
    </source>
</evidence>
<organism evidence="3 4">
    <name type="scientific">Acyrthosiphon pisum</name>
    <name type="common">Pea aphid</name>
    <dbReference type="NCBI Taxonomy" id="7029"/>
    <lineage>
        <taxon>Eukaryota</taxon>
        <taxon>Metazoa</taxon>
        <taxon>Ecdysozoa</taxon>
        <taxon>Arthropoda</taxon>
        <taxon>Hexapoda</taxon>
        <taxon>Insecta</taxon>
        <taxon>Pterygota</taxon>
        <taxon>Neoptera</taxon>
        <taxon>Paraneoptera</taxon>
        <taxon>Hemiptera</taxon>
        <taxon>Sternorrhyncha</taxon>
        <taxon>Aphidomorpha</taxon>
        <taxon>Aphidoidea</taxon>
        <taxon>Aphididae</taxon>
        <taxon>Macrosiphini</taxon>
        <taxon>Acyrthosiphon</taxon>
    </lineage>
</organism>
<name>A0A8R2JRC4_ACYPI</name>
<dbReference type="RefSeq" id="XP_029345253.1">
    <property type="nucleotide sequence ID" value="XM_029489393.1"/>
</dbReference>
<dbReference type="KEGG" id="api:107882155"/>
<dbReference type="EnsemblMetazoa" id="XM_029489393.1">
    <property type="protein sequence ID" value="XP_029345253.1"/>
    <property type="gene ID" value="LOC107882155"/>
</dbReference>
<protein>
    <submittedName>
        <fullName evidence="3">Uncharacterized protein</fullName>
    </submittedName>
</protein>
<accession>A0A8R2JRC4</accession>
<keyword evidence="2" id="KW-0732">Signal</keyword>
<dbReference type="GeneID" id="107882155"/>
<reference evidence="4" key="1">
    <citation type="submission" date="2010-06" db="EMBL/GenBank/DDBJ databases">
        <authorList>
            <person name="Jiang H."/>
            <person name="Abraham K."/>
            <person name="Ali S."/>
            <person name="Alsbrooks S.L."/>
            <person name="Anim B.N."/>
            <person name="Anosike U.S."/>
            <person name="Attaway T."/>
            <person name="Bandaranaike D.P."/>
            <person name="Battles P.K."/>
            <person name="Bell S.N."/>
            <person name="Bell A.V."/>
            <person name="Beltran B."/>
            <person name="Bickham C."/>
            <person name="Bustamante Y."/>
            <person name="Caleb T."/>
            <person name="Canada A."/>
            <person name="Cardenas V."/>
            <person name="Carter K."/>
            <person name="Chacko J."/>
            <person name="Chandrabose M.N."/>
            <person name="Chavez D."/>
            <person name="Chavez A."/>
            <person name="Chen L."/>
            <person name="Chu H.-S."/>
            <person name="Claassen K.J."/>
            <person name="Cockrell R."/>
            <person name="Collins M."/>
            <person name="Cooper J.A."/>
            <person name="Cree A."/>
            <person name="Curry S.M."/>
            <person name="Da Y."/>
            <person name="Dao M.D."/>
            <person name="Das B."/>
            <person name="Davila M.-L."/>
            <person name="Davy-Carroll L."/>
            <person name="Denson S."/>
            <person name="Dinh H."/>
            <person name="Ebong V.E."/>
            <person name="Edwards J.R."/>
            <person name="Egan A."/>
            <person name="El-Daye J."/>
            <person name="Escobedo L."/>
            <person name="Fernandez S."/>
            <person name="Fernando P.R."/>
            <person name="Flagg N."/>
            <person name="Forbes L.D."/>
            <person name="Fowler R.G."/>
            <person name="Fu Q."/>
            <person name="Gabisi R.A."/>
            <person name="Ganer J."/>
            <person name="Garbino Pronczuk A."/>
            <person name="Garcia R.M."/>
            <person name="Garner T."/>
            <person name="Garrett T.E."/>
            <person name="Gonzalez D.A."/>
            <person name="Hamid H."/>
            <person name="Hawkins E.S."/>
            <person name="Hirani K."/>
            <person name="Hogues M.E."/>
            <person name="Hollins B."/>
            <person name="Hsiao C.-H."/>
            <person name="Jabil R."/>
            <person name="James M.L."/>
            <person name="Jhangiani S.N."/>
            <person name="Johnson B."/>
            <person name="Johnson Q."/>
            <person name="Joshi V."/>
            <person name="Kalu J.B."/>
            <person name="Kam C."/>
            <person name="Kashfia A."/>
            <person name="Keebler J."/>
            <person name="Kisamo H."/>
            <person name="Kovar C.L."/>
            <person name="Lago L.A."/>
            <person name="Lai C.-Y."/>
            <person name="Laidlaw J."/>
            <person name="Lara F."/>
            <person name="Le T.-K."/>
            <person name="Lee S.L."/>
            <person name="Legall F.H."/>
            <person name="Lemon S.J."/>
            <person name="Lewis L.R."/>
            <person name="Li B."/>
            <person name="Liu Y."/>
            <person name="Liu Y.-S."/>
            <person name="Lopez J."/>
            <person name="Lozado R.J."/>
            <person name="Lu J."/>
            <person name="Madu R.C."/>
            <person name="Maheshwari M."/>
            <person name="Maheshwari R."/>
            <person name="Malloy K."/>
            <person name="Martinez E."/>
            <person name="Mathew T."/>
            <person name="Mercado I.C."/>
            <person name="Mercado C."/>
            <person name="Meyer B."/>
            <person name="Montgomery K."/>
            <person name="Morgan M.B."/>
            <person name="Munidasa M."/>
            <person name="Nazareth L.V."/>
            <person name="Nelson J."/>
            <person name="Ng B.M."/>
            <person name="Nguyen N.B."/>
            <person name="Nguyen P.Q."/>
            <person name="Nguyen T."/>
            <person name="Obregon M."/>
            <person name="Okwuonu G.O."/>
            <person name="Onwere C.G."/>
            <person name="Orozco G."/>
            <person name="Parra A."/>
            <person name="Patel S."/>
            <person name="Patil S."/>
            <person name="Perez A."/>
            <person name="Perez Y."/>
            <person name="Pham C."/>
            <person name="Primus E.L."/>
            <person name="Pu L.-L."/>
            <person name="Puazo M."/>
            <person name="Qin X."/>
            <person name="Quiroz J.B."/>
            <person name="Reese J."/>
            <person name="Richards S."/>
            <person name="Rives C.M."/>
            <person name="Robberts R."/>
            <person name="Ruiz S.J."/>
            <person name="Ruiz M.J."/>
            <person name="Santibanez J."/>
            <person name="Schneider B.W."/>
            <person name="Sisson I."/>
            <person name="Smith M."/>
            <person name="Sodergren E."/>
            <person name="Song X.-Z."/>
            <person name="Song B.B."/>
            <person name="Summersgill H."/>
            <person name="Thelus R."/>
            <person name="Thornton R.D."/>
            <person name="Trejos Z.Y."/>
            <person name="Usmani K."/>
            <person name="Vattathil S."/>
            <person name="Villasana D."/>
            <person name="Walker D.L."/>
            <person name="Wang S."/>
            <person name="Wang K."/>
            <person name="White C.S."/>
            <person name="Williams A.C."/>
            <person name="Williamson J."/>
            <person name="Wilson K."/>
            <person name="Woghiren I.O."/>
            <person name="Woodworth J.R."/>
            <person name="Worley K.C."/>
            <person name="Wright R.A."/>
            <person name="Wu W."/>
            <person name="Young L."/>
            <person name="Zhang L."/>
            <person name="Zhang J."/>
            <person name="Zhu Y."/>
            <person name="Muzny D.M."/>
            <person name="Weinstock G."/>
            <person name="Gibbs R.A."/>
        </authorList>
    </citation>
    <scope>NUCLEOTIDE SEQUENCE [LARGE SCALE GENOMIC DNA]</scope>
    <source>
        <strain evidence="4">LSR1</strain>
    </source>
</reference>
<evidence type="ECO:0000256" key="2">
    <source>
        <dbReference type="SAM" id="SignalP"/>
    </source>
</evidence>
<feature type="compositionally biased region" description="Polar residues" evidence="1">
    <location>
        <begin position="3998"/>
        <end position="4008"/>
    </location>
</feature>
<feature type="chain" id="PRO_5035771954" evidence="2">
    <location>
        <begin position="18"/>
        <end position="4008"/>
    </location>
</feature>
<sequence>MKRLLIIFVLIYLNVTGRYCMLPNNILEIDNFGVPSPYEFLWITTVSYCNVHYLTYNMFIGVGVPIKEQMYSNDDIAGFLLPENIYEWSDETVLDSPYKFIKLREASQIIESFVFEIKEFQNVTGTEDISTGLNIWKSIEDNMVDFMNNISILSNQVNQVINDMNILQNNTVDTSAMMYLYMDIFENMVDIMTENIVPYKNAFNFLEKYNLKTYQKKNIEQDKKIENNLNSREYTRVKLAKVYELYIESLTIFYNSEFVDKHFSKLNFVMWYDINSSKSIFDYTASKLLTHIIKLREYIEEAYKFNKKKIPAITSKVQEYVSINLYNIVGVIRSPLQKILKDEDLIKNDVLSCPKSYDKMMINGLLSSKNEDLHKRRIKNIKLSWNDSTIQIVAWDIINKYNSSVCDTNVNHNTKLMYWAEQMSIDEQKINVLESSIYAMIIIKNLENVVLCSNIETKSEPDIEELIQNLIDDVDQKLNEIYKYSIYSIIESKENVISDVWKYIENENNNIFNILDWLNKNESKTNIPYWPNDVPCNEIYIKNIIQLASVSSDMLYDVTLTSMHRALENNEIDNAIEESNALFILKDLERAKHTYKNVIQQIKNLIRINTMYIKSNNLIDINLKNKAIQELAKCIKYKIFAITELIIPAFRNTEYYNLVVPEDTHDYTEHISNMNTIFYSYFRKTTDLQKKNETALNLIKKNEHEIISIYNTLRYKHQKVKKKHRYMKVLKYNMISVKRMYRTIINQLKKITKVNNNLNLKNNEQEIRRRLMITVALIMEDFIRFDIYIDCQHKITPLYNGRYKYIISGIDLEIQNKKIDYIKIYKKIRSKSSKIPDAQTDNTLSSVSTKSLTSTAVSTNQGADSLDTPNMPSVNNLDIEKTVVSGKDIVSKTIGTSDESSSIDLQSEKTVQFSSLQSTSTKVSMEQSSDENNIPDVLSATNIDTGNTKINAKDISTTPLDYFDDTMFPEAKTDNTLSSVSTKSLTSTAVSTNQGADSLDTPDMASVNNLDIEKTVISGKDIVSKTIGTSDESSSIDLQSEKTVQFSSLQSTSTKVSMEQSSEENKIPDVLSATNIDTVNTKINAKDISTTPLDYYDDTMFPEAQTDNTLSSVSTKSLTSTALSTNQGADSLDTPDMASVNNLDIEKTVISGKDIVSKTIGTSDESSSIDLQSEKTVQFSSLQSTSTKVSMEQSSDENNIPDVLSATNIDTGNTKINAKDISTTPLDYFDDTMFPEAKTDNTLSSVSTKSLTSTAVSTNQGADSLDTPNMPSVNNLDIEKTVVSGKDIVSKTIGTSDESSSIDLQTEKTVQFSSLQSTSTKVSMEQSSDENNIPDVLSATNIDTGNTKINAKDISTTPLDYFDDTMFPEAKTDNTLSSVSTKSLTSTAVSTNQGADSLDTPDTASVNNLDIEKTVISGKDIVSKTIGTSDESSSIDLQTEKTVQFSSLQSTSTKVSMEQSSDENNIPDVLSATNIDTGNTKINAKDISTTPLDYFDDTMFPEAKTDNTLSSVSTKSLTSTAVSTNQGADSLDTPDTASVNNLDIEKTVISGKDIVSKTIGTSDESSSIDLQTDKTVQFSSLQSTSTKVSMEQSSDENNIPDVLSATNIDTGNTKLNAKDISTTPLDYFDDTMFPEAQADNTLSSVSTKSLTSTAVSTNQGADFLDTPDTASVNNLDIEKTVISGKDIVSKTIGTSDESSSIDLQTEKTVQFSSLQSTSTKVSMEQSSDENNIPDVLSATNIDTGNTKLNAKDISTTPLDYFDDTMFPEAKTDNTLSSVSTKSLTSTNVSTNQGADSLDTPDTASVSNLDIEKTVISGKDIVSKTIGTSDESSSIDLQTEKTVQFSSLQSTSTKVSMEQSSDENNIPDVLSATNIDTGNTKINAKDISTTPLDYFDDTKFPEAKTDNTLSSVSTKSLTSTAVSTNQGADSLGTPDTASVNNLDIEKTVISGKDIVSKTIGTSDESSSIDLQTEKTVQFSSLQSTSTKVSMEQSSDENNIPDVLSATNIDTGNTKLNAKDISTTPLDYFDDTMFPEAKTDNTLSSVSTKSLTSTAVSTNQGADSLDTPDTASVNNLDIEKTVISGKDIVSKTIGTSDESSSIDLQTEKTVQFSSLQSTSTKVSMEQSSDENNIPDVLSATNIDTGNTKINAKDISTTPVDYFDDTMFPKAQADNTLSSVSTKSLNSTAVSTNQGADSLDTPDTASVSNLDIEKTVISGKDIVSKTIGTSDESSLIDLQTEKTVQFSSLQSTSTKVSMEQSSDENNIPDVLSATNIDTGNTKINAKDISTTPLDYFDDTMFPEAKTDNTLSSVSTKSLTSTAVSTNQGADSLGTPDTASVNNLDIEKTVISGKDIVSKTIGTSDESSSIDLQTDKTVQFSSLQSTSTKVSMEQSSDENNIPDVLSATNIDTSNTKINAKDISTTPVDYFDDTMFPKAQTDNTLSSVSTKSLNSTALSTNQGADSLDTPDMASVNNLDIEKTVISGKDIVSKTIGTSDESSSIDLQTEKTVQFSSLQSTSTKVSMEQSSDENNIPDVLSATNIDTGNTKLNAKDISTTPLDYFDDTMFPEAKTDNTLSSVSTKSLTSTAVSTNQGADSLDTPDTASVNNLDIEKTVISGKDIVSKTIGTSDESSSIDLQTEKTVQFSSLQSTSTKVSMEQSSDENNIPDVLSATNIDTGNTKINAKDISTTPVDYFDDTMFPKAQADDTLSSVSTKSLNSTAVSTNQGADSLDTPDTASVSNLDIEKTVISGKDIVSKTIGTSDESSSIDLQTEKTVQFSSLQSTSTKVSMEQSSDENNIPDVLSATNIDTGNTKLNAKDISTTPLDYFDDTMFPEAKTDNTLSSVSTKSLTSTAVSTNQGADSLDTPDSASVNNLDIEKTVISGKDIVSKTIGTSDESSSIDLQTEKTVQFSSLQSTSTKVSMEQSSDENNIPDVLSATNIDTGNTKINAKDIPTTPVDYFDDTMFPKAQADDTLSSVSTKSLNSTAVSTNQGADSLDTPDTASVSNLDIEKTVISGKDIVSKTIGTSDESSSIDLQTEKTVQFSSLQSTSTKVSMEQSSDENNIPDVLSATNIDTGNTKLNAKDISTTPLDYFDDTMFPEAKTDNTLSSVSTKSLTSTAVSTNQGADSLDTPDTASVNNLDIEKTVISGKDIVSKTIGTSDESSSIDLQTEKTVQFSSLQSTSTKVSMEQSSDENNIPDVLSATNIDTGNTKINAKDISTTPVDYFDDTMFPEAKTDNTLSSVSTKSLTSTAVSTNQGADSLDTPDTASVNNLDIEKTVISGKDIVSKTIGTSDESSSIDLQTEKTVQFSSLQSTSTKVSMEQSSDENNIPDVLSATNIDTSNTKINAKDISTTPLDYFDDTMFPEAKKDNTLSSVSTKSLTSTAVSTNQGADTLGTPDTASVNNLDIEKTVISGKDIVSKTIGTSDESSSIDLQTEKTVQFSSLQSTSTKVSMEQSSDENNIPDVLSATNIDTGNTKINAKDISTTPVDYFDDTMFPKAQTDNTLSSVSTKSLNSTAVSTNQGADSLDTPDTASVNNLDIEKTVISGKDIVSKTIGTSDESSSIDLQTEKTVQFSSLQSTSTKVSMEQSSDENNIPDVLSATNIDTGNTKLNAKDISTTPLDYFDDTMFPEAKTDNTLSSVSTKSLTSTAVSTNQGADSLDTPDTASVNNLDIEKTVISGKDIVSKTIGTSDESSSIDLQTEKTVQFSSLQSTSTKVSMEQSSDENNIPDVLSATNIDTGNTKINAKDISTTPVDYFDDTMFPEAKTDNTLSSVSTKSLTSTAVSTNQGADSNDTPDMASVNNLDIEKTVISGKDIVSKTIGTSDESSSIDLQTEKTVQFSSLQSTSTKVSMEQSSDENNIPDVLSATNIDTGNTKLNAKDISTTPLDYFDDTMFPEAKTDNTLSSVSTKSLTSTAVSTNQGADSLDTPDTASVNNLDIEKTVISGKDIVSKTIGTSDESSSIDLQTEKTVQFSSLQSTSTKVSMEQSSDENNIPDVLSATNIDTGNTK</sequence>
<keyword evidence="4" id="KW-1185">Reference proteome</keyword>
<feature type="signal peptide" evidence="2">
    <location>
        <begin position="1"/>
        <end position="17"/>
    </location>
</feature>
<evidence type="ECO:0000256" key="1">
    <source>
        <dbReference type="SAM" id="MobiDB-lite"/>
    </source>
</evidence>
<feature type="compositionally biased region" description="Polar residues" evidence="1">
    <location>
        <begin position="3973"/>
        <end position="3991"/>
    </location>
</feature>
<reference evidence="3" key="2">
    <citation type="submission" date="2022-06" db="UniProtKB">
        <authorList>
            <consortium name="EnsemblMetazoa"/>
        </authorList>
    </citation>
    <scope>IDENTIFICATION</scope>
</reference>
<evidence type="ECO:0000313" key="3">
    <source>
        <dbReference type="EnsemblMetazoa" id="XP_029345253.1"/>
    </source>
</evidence>
<dbReference type="OrthoDB" id="6618732at2759"/>
<proteinExistence type="predicted"/>